<dbReference type="InterPro" id="IPR052934">
    <property type="entry name" value="Methyl-DNA_Rec/Restrict_Enz"/>
</dbReference>
<evidence type="ECO:0000313" key="3">
    <source>
        <dbReference type="Proteomes" id="UP001518925"/>
    </source>
</evidence>
<organism evidence="2 3">
    <name type="scientific">Bacillus suaedaesalsae</name>
    <dbReference type="NCBI Taxonomy" id="2810349"/>
    <lineage>
        <taxon>Bacteria</taxon>
        <taxon>Bacillati</taxon>
        <taxon>Bacillota</taxon>
        <taxon>Bacilli</taxon>
        <taxon>Bacillales</taxon>
        <taxon>Bacillaceae</taxon>
        <taxon>Bacillus</taxon>
    </lineage>
</organism>
<dbReference type="RefSeq" id="WP_204202374.1">
    <property type="nucleotide sequence ID" value="NZ_JAFELM010000017.1"/>
</dbReference>
<protein>
    <submittedName>
        <fullName evidence="2">AAA family ATPase</fullName>
    </submittedName>
</protein>
<dbReference type="Proteomes" id="UP001518925">
    <property type="component" value="Unassembled WGS sequence"/>
</dbReference>
<dbReference type="InterPro" id="IPR027417">
    <property type="entry name" value="P-loop_NTPase"/>
</dbReference>
<evidence type="ECO:0000313" key="2">
    <source>
        <dbReference type="EMBL" id="MBM6616986.1"/>
    </source>
</evidence>
<dbReference type="PANTHER" id="PTHR37291:SF1">
    <property type="entry name" value="TYPE IV METHYL-DIRECTED RESTRICTION ENZYME ECOKMCRB SUBUNIT"/>
    <property type="match status" value="1"/>
</dbReference>
<dbReference type="InterPro" id="IPR011704">
    <property type="entry name" value="ATPase_dyneun-rel_AAA"/>
</dbReference>
<evidence type="ECO:0000259" key="1">
    <source>
        <dbReference type="Pfam" id="PF07728"/>
    </source>
</evidence>
<reference evidence="2 3" key="1">
    <citation type="submission" date="2021-02" db="EMBL/GenBank/DDBJ databases">
        <title>Bacillus sp. RD4P76, an endophyte from a halophyte.</title>
        <authorList>
            <person name="Sun J.-Q."/>
        </authorList>
    </citation>
    <scope>NUCLEOTIDE SEQUENCE [LARGE SCALE GENOMIC DNA]</scope>
    <source>
        <strain evidence="2 3">RD4P76</strain>
    </source>
</reference>
<proteinExistence type="predicted"/>
<sequence length="668" mass="78335">MAKPTQWAIDRNFNFTRDKQEKIKDFLTIYKELKADQSNFEEIRLSLVEKGIIVARENALKQSVLTGYRSHGLVAGDFVTEVAKLYLDEELTYDELFILQLFKKQYKQAESYHIRPLMVTLLVLSLLNEKNPRLSWIDAYDYFEYLIKIKDYSEINEQLINDIITKKQQMSPTERRLREITDYDIWQNLFTTLSLFNNIENGYQRAFRLNENAKPLIEFLLINHDKAALCLEKRDWGNYYGALDGGLMDTLPAVELGTINIPEILKEYHGELLREFLFDKGSSFRKIESDVFPGFDNESPMQGFLSKYIIDSYGLKKEHKGIFEPFIGLENLLLLNKDYQHLNHIFRTIFPDRFDGITYEIKEETDMVAENTIIYGAPGTGKSHTVRKKYEIPVDMETSRVTFHPEYTYNDFIGYIKPIVKNETISYEFYPGPFTKILRDAHLNKHKKYSLIIEEINRANAPAVFGDVFQLLDRNENGESTYHITNADIAKYVFNDSNREIIIPNNLNIIATMNTSDQNVFIMDTAFKRRWGFEFLPINFEECKYKDETIAGTSVSWRQFGEGLNKFLMDVNSENVFISEDKLVGPWFISENDIKDNEKFAYKMIAYLWDDVLKHDRNILFKDHLKTLFETIHAFKTMGINDVFKEVFLGYLFVDANKDDEEMTEDVQ</sequence>
<dbReference type="Pfam" id="PF07728">
    <property type="entry name" value="AAA_5"/>
    <property type="match status" value="1"/>
</dbReference>
<name>A0ABS2DEV6_9BACI</name>
<dbReference type="SUPFAM" id="SSF52540">
    <property type="entry name" value="P-loop containing nucleoside triphosphate hydrolases"/>
    <property type="match status" value="1"/>
</dbReference>
<dbReference type="PANTHER" id="PTHR37291">
    <property type="entry name" value="5-METHYLCYTOSINE-SPECIFIC RESTRICTION ENZYME B"/>
    <property type="match status" value="1"/>
</dbReference>
<accession>A0ABS2DEV6</accession>
<dbReference type="Gene3D" id="3.40.50.300">
    <property type="entry name" value="P-loop containing nucleotide triphosphate hydrolases"/>
    <property type="match status" value="1"/>
</dbReference>
<gene>
    <name evidence="2" type="ORF">JR050_04735</name>
</gene>
<feature type="domain" description="ATPase dynein-related AAA" evidence="1">
    <location>
        <begin position="372"/>
        <end position="530"/>
    </location>
</feature>
<dbReference type="EMBL" id="JAFELM010000017">
    <property type="protein sequence ID" value="MBM6616986.1"/>
    <property type="molecule type" value="Genomic_DNA"/>
</dbReference>
<keyword evidence="3" id="KW-1185">Reference proteome</keyword>
<comment type="caution">
    <text evidence="2">The sequence shown here is derived from an EMBL/GenBank/DDBJ whole genome shotgun (WGS) entry which is preliminary data.</text>
</comment>